<dbReference type="CDD" id="cd00155">
    <property type="entry name" value="RasGEF"/>
    <property type="match status" value="1"/>
</dbReference>
<evidence type="ECO:0000259" key="5">
    <source>
        <dbReference type="PROSITE" id="PS50009"/>
    </source>
</evidence>
<feature type="compositionally biased region" description="Low complexity" evidence="4">
    <location>
        <begin position="211"/>
        <end position="227"/>
    </location>
</feature>
<evidence type="ECO:0000313" key="7">
    <source>
        <dbReference type="EMBL" id="KAJ3052005.1"/>
    </source>
</evidence>
<dbReference type="Gene3D" id="1.10.840.10">
    <property type="entry name" value="Ras guanine-nucleotide exchange factors catalytic domain"/>
    <property type="match status" value="1"/>
</dbReference>
<reference evidence="7" key="1">
    <citation type="submission" date="2020-05" db="EMBL/GenBank/DDBJ databases">
        <title>Phylogenomic resolution of chytrid fungi.</title>
        <authorList>
            <person name="Stajich J.E."/>
            <person name="Amses K."/>
            <person name="Simmons R."/>
            <person name="Seto K."/>
            <person name="Myers J."/>
            <person name="Bonds A."/>
            <person name="Quandt C.A."/>
            <person name="Barry K."/>
            <person name="Liu P."/>
            <person name="Grigoriev I."/>
            <person name="Longcore J.E."/>
            <person name="James T.Y."/>
        </authorList>
    </citation>
    <scope>NUCLEOTIDE SEQUENCE</scope>
    <source>
        <strain evidence="7">JEL0318</strain>
    </source>
</reference>
<feature type="compositionally biased region" description="Polar residues" evidence="4">
    <location>
        <begin position="199"/>
        <end position="208"/>
    </location>
</feature>
<dbReference type="InterPro" id="IPR000651">
    <property type="entry name" value="Ras-like_Gua-exchang_fac_N"/>
</dbReference>
<dbReference type="PRINTS" id="PR01415">
    <property type="entry name" value="ANKYRIN"/>
</dbReference>
<dbReference type="GO" id="GO:0005085">
    <property type="term" value="F:guanyl-nucleotide exchange factor activity"/>
    <property type="evidence" value="ECO:0007669"/>
    <property type="project" value="UniProtKB-KW"/>
</dbReference>
<dbReference type="PROSITE" id="PS50088">
    <property type="entry name" value="ANK_REPEAT"/>
    <property type="match status" value="4"/>
</dbReference>
<dbReference type="InterPro" id="IPR023578">
    <property type="entry name" value="Ras_GEF_dom_sf"/>
</dbReference>
<dbReference type="InterPro" id="IPR008937">
    <property type="entry name" value="Ras-like_GEF"/>
</dbReference>
<dbReference type="PROSITE" id="PS50297">
    <property type="entry name" value="ANK_REP_REGION"/>
    <property type="match status" value="4"/>
</dbReference>
<dbReference type="EMBL" id="JADGJD010000335">
    <property type="protein sequence ID" value="KAJ3052005.1"/>
    <property type="molecule type" value="Genomic_DNA"/>
</dbReference>
<protein>
    <submittedName>
        <fullName evidence="7">Uncharacterized protein</fullName>
    </submittedName>
</protein>
<dbReference type="GO" id="GO:0005886">
    <property type="term" value="C:plasma membrane"/>
    <property type="evidence" value="ECO:0007669"/>
    <property type="project" value="TreeGrafter"/>
</dbReference>
<evidence type="ECO:0000256" key="3">
    <source>
        <dbReference type="PROSITE-ProRule" id="PRU00168"/>
    </source>
</evidence>
<comment type="caution">
    <text evidence="7">The sequence shown here is derived from an EMBL/GenBank/DDBJ whole genome shotgun (WGS) entry which is preliminary data.</text>
</comment>
<feature type="domain" description="N-terminal Ras-GEF" evidence="6">
    <location>
        <begin position="1041"/>
        <end position="1173"/>
    </location>
</feature>
<dbReference type="InterPro" id="IPR036770">
    <property type="entry name" value="Ankyrin_rpt-contain_sf"/>
</dbReference>
<dbReference type="Pfam" id="PF00617">
    <property type="entry name" value="RasGEF"/>
    <property type="match status" value="1"/>
</dbReference>
<organism evidence="7 8">
    <name type="scientific">Rhizophlyctis rosea</name>
    <dbReference type="NCBI Taxonomy" id="64517"/>
    <lineage>
        <taxon>Eukaryota</taxon>
        <taxon>Fungi</taxon>
        <taxon>Fungi incertae sedis</taxon>
        <taxon>Chytridiomycota</taxon>
        <taxon>Chytridiomycota incertae sedis</taxon>
        <taxon>Chytridiomycetes</taxon>
        <taxon>Rhizophlyctidales</taxon>
        <taxon>Rhizophlyctidaceae</taxon>
        <taxon>Rhizophlyctis</taxon>
    </lineage>
</organism>
<dbReference type="PROSITE" id="PS00720">
    <property type="entry name" value="RASGEF"/>
    <property type="match status" value="1"/>
</dbReference>
<feature type="region of interest" description="Disordered" evidence="4">
    <location>
        <begin position="199"/>
        <end position="236"/>
    </location>
</feature>
<dbReference type="SMART" id="SM00229">
    <property type="entry name" value="RasGEFN"/>
    <property type="match status" value="1"/>
</dbReference>
<dbReference type="InterPro" id="IPR036964">
    <property type="entry name" value="RASGEF_cat_dom_sf"/>
</dbReference>
<evidence type="ECO:0000259" key="6">
    <source>
        <dbReference type="PROSITE" id="PS50212"/>
    </source>
</evidence>
<feature type="region of interest" description="Disordered" evidence="4">
    <location>
        <begin position="540"/>
        <end position="570"/>
    </location>
</feature>
<name>A0AAD5X5I7_9FUNG</name>
<dbReference type="Pfam" id="PF12796">
    <property type="entry name" value="Ank_2"/>
    <property type="match status" value="3"/>
</dbReference>
<feature type="region of interest" description="Disordered" evidence="4">
    <location>
        <begin position="1"/>
        <end position="50"/>
    </location>
</feature>
<feature type="repeat" description="ANK" evidence="2">
    <location>
        <begin position="387"/>
        <end position="419"/>
    </location>
</feature>
<proteinExistence type="predicted"/>
<dbReference type="InterPro" id="IPR001895">
    <property type="entry name" value="RASGEF_cat_dom"/>
</dbReference>
<dbReference type="GO" id="GO:0007265">
    <property type="term" value="P:Ras protein signal transduction"/>
    <property type="evidence" value="ECO:0007669"/>
    <property type="project" value="TreeGrafter"/>
</dbReference>
<keyword evidence="8" id="KW-1185">Reference proteome</keyword>
<feature type="domain" description="Ras-GEF" evidence="5">
    <location>
        <begin position="1220"/>
        <end position="1471"/>
    </location>
</feature>
<evidence type="ECO:0000256" key="2">
    <source>
        <dbReference type="PROSITE-ProRule" id="PRU00023"/>
    </source>
</evidence>
<keyword evidence="1 3" id="KW-0344">Guanine-nucleotide releasing factor</keyword>
<dbReference type="PROSITE" id="PS50009">
    <property type="entry name" value="RASGEF_CAT"/>
    <property type="match status" value="1"/>
</dbReference>
<feature type="compositionally biased region" description="Polar residues" evidence="4">
    <location>
        <begin position="22"/>
        <end position="41"/>
    </location>
</feature>
<evidence type="ECO:0000256" key="1">
    <source>
        <dbReference type="ARBA" id="ARBA00022658"/>
    </source>
</evidence>
<dbReference type="Gene3D" id="1.20.870.10">
    <property type="entry name" value="Son of sevenless (SoS) protein Chain: S domain 1"/>
    <property type="match status" value="1"/>
</dbReference>
<dbReference type="SMART" id="SM00147">
    <property type="entry name" value="RasGEF"/>
    <property type="match status" value="1"/>
</dbReference>
<dbReference type="SMART" id="SM00248">
    <property type="entry name" value="ANK"/>
    <property type="match status" value="6"/>
</dbReference>
<feature type="repeat" description="ANK" evidence="2">
    <location>
        <begin position="102"/>
        <end position="134"/>
    </location>
</feature>
<dbReference type="Proteomes" id="UP001212841">
    <property type="component" value="Unassembled WGS sequence"/>
</dbReference>
<dbReference type="PANTHER" id="PTHR23113:SF368">
    <property type="entry name" value="CELL DIVISION CONTROL PROTEIN 25"/>
    <property type="match status" value="1"/>
</dbReference>
<feature type="repeat" description="ANK" evidence="2">
    <location>
        <begin position="422"/>
        <end position="454"/>
    </location>
</feature>
<dbReference type="PANTHER" id="PTHR23113">
    <property type="entry name" value="GUANINE NUCLEOTIDE EXCHANGE FACTOR"/>
    <property type="match status" value="1"/>
</dbReference>
<dbReference type="InterPro" id="IPR002110">
    <property type="entry name" value="Ankyrin_rpt"/>
</dbReference>
<gene>
    <name evidence="7" type="ORF">HK097_006984</name>
</gene>
<evidence type="ECO:0000256" key="4">
    <source>
        <dbReference type="SAM" id="MobiDB-lite"/>
    </source>
</evidence>
<dbReference type="PROSITE" id="PS50212">
    <property type="entry name" value="RASGEF_NTER"/>
    <property type="match status" value="1"/>
</dbReference>
<dbReference type="InterPro" id="IPR019804">
    <property type="entry name" value="Ras_G-nucl-exch_fac_CS"/>
</dbReference>
<dbReference type="SUPFAM" id="SSF48366">
    <property type="entry name" value="Ras GEF"/>
    <property type="match status" value="1"/>
</dbReference>
<accession>A0AAD5X5I7</accession>
<dbReference type="CDD" id="cd06224">
    <property type="entry name" value="REM"/>
    <property type="match status" value="1"/>
</dbReference>
<dbReference type="SUPFAM" id="SSF48403">
    <property type="entry name" value="Ankyrin repeat"/>
    <property type="match status" value="1"/>
</dbReference>
<feature type="repeat" description="ANK" evidence="2">
    <location>
        <begin position="306"/>
        <end position="338"/>
    </location>
</feature>
<feature type="compositionally biased region" description="Basic residues" evidence="4">
    <location>
        <begin position="558"/>
        <end position="568"/>
    </location>
</feature>
<keyword evidence="2" id="KW-0040">ANK repeat</keyword>
<dbReference type="Pfam" id="PF00618">
    <property type="entry name" value="RasGEF_N"/>
    <property type="match status" value="1"/>
</dbReference>
<sequence>MASKATVKWKPWAKNKSDKPSESATSSTASIGPTITSTPRSRANAAEGTIPRRMGEEVAAPAPAGKGLLDLCQDGNQEAVRNYCHSSADLIFQCINSPMDAYGNTPLHLAASQNDLTLSSLLLLKGANVNIPNRSGISPIVVAVRLGHTSLVKIMQKHGGTLPPTEDRARNGFGISNQQVKGQQDDKQLDVPTVRTLGRNKQAQQPQASVAPITRITPPAPTGTIRGNHPFANSSQSTIRTASSNGIDDGEIISQLSAALSTEKITTLEDILPSKLLPVYNAAYLGVDADLIGQLSPEIAGSTDEAGSTALMKAAYRGHVKIIEKLLTLGVPVDASDKHGHTELVWAALNGYAEAVRLLLQVGKANVDGKPASNFHVTDPPPPPTTPSFTPLMAAIYAGHIDIVEILLDNGANIDLRVGPGKGKSALMISAWTRHEPIVKLLIKRGATVDTDVRDWLRRGAMWFKQATADVNAWSGGRLGSTDSLTKSREMLARSGSALSMANLAQAGVRAAPLTQGESDDLVALEGFIDTAIAEAKKEAEAQPVSAGAEEESVPAVKPRRNAGRRRGNTGFRQGLNLEKLIGGNPELVVDLTERLPETGTELDKLYITVFQCIVQLVMAANNNIKHHYILISAKAIHHAGEIVRAIEAIQRSRPTPSATSKPDSQQKADQSALLFRSSLDGKFAELADVINVEMPKQLMVATKIAVGVWPPPHAQAEMIKTAANLARACKTLTDLGNTTGFYPVIDKPLEVNFVPFEDAAAADAPPPAAEPTNLTSGLSYSEYKRQNDLKIIEMMSKRGVDKQDSTSSIPDTNLSDDVDKQFFATLDAQLRMFVASVTEVKRLHKEHLKQEYDNATSKVNERADSLMEEIKSFELLHDFPSDLTLNADDGARLTKVGVSFQNPIYPAPLRPLWRAAFDEVQSASYNLMTQGRLASGFLAPPTAADEMLQAAVPCVRAVKKLVTLTKESTNKIRAIASEDQRKKDAWRKACMQNDHVKQLFQMWESQVMQKGVVGEVVATAEDLKALEDGDEGLSLEIVGGRRVVKGGRLTKLVEQMTSHVGLDTDFMAGFVITHHSFTSSLEMLDALMKRYDITPPYGLTKQKFDVYIQKKVFPIRQRVCQVVKYWMDNHFEEDFSNHQTLLLRMQDFLQRKVVDDRGMQNELLDLLAYRLQHPTRGPLSLLPPTSDNPPPKSIIPKSIPLYDLYTHLTTDERAFFDIDPLEMARQLTLVEFDHFRNVTPVECTDQIWGDKRKKEAAALGIPVWTGAGHATALEEMIKHTNILTSWISTNIVKWDTLKARMSALKYFCQFAVHCRELNNFNGITAVNAAMSTAAVNRLHKTWEAFVDKYGKIHEAYEEVADVVTPKGQYANYRKVLKDLQPPAIPFLGVYLTDLTFIELGNPDFLPDSHFINFEKRRKVYTVVKDIQSFQRTPYNIIPVQGILDFYRNMKMDQLKDADALYDLSLVVEPREESDDEDEA</sequence>
<evidence type="ECO:0000313" key="8">
    <source>
        <dbReference type="Proteomes" id="UP001212841"/>
    </source>
</evidence>
<dbReference type="Gene3D" id="1.25.40.20">
    <property type="entry name" value="Ankyrin repeat-containing domain"/>
    <property type="match status" value="3"/>
</dbReference>